<dbReference type="EMBL" id="DVIU01000165">
    <property type="protein sequence ID" value="HIS36648.1"/>
    <property type="molecule type" value="Genomic_DNA"/>
</dbReference>
<feature type="domain" description="Metallo-beta-lactamase" evidence="5">
    <location>
        <begin position="12"/>
        <end position="189"/>
    </location>
</feature>
<dbReference type="PANTHER" id="PTHR46233:SF3">
    <property type="entry name" value="HYDROXYACYLGLUTATHIONE HYDROLASE GLOC"/>
    <property type="match status" value="1"/>
</dbReference>
<dbReference type="InterPro" id="IPR051453">
    <property type="entry name" value="MBL_Glyoxalase_II"/>
</dbReference>
<name>A0A9D1JN62_9BACT</name>
<evidence type="ECO:0000256" key="2">
    <source>
        <dbReference type="ARBA" id="ARBA00022723"/>
    </source>
</evidence>
<keyword evidence="4" id="KW-0862">Zinc</keyword>
<dbReference type="InterPro" id="IPR001279">
    <property type="entry name" value="Metallo-B-lactamas"/>
</dbReference>
<dbReference type="InterPro" id="IPR036866">
    <property type="entry name" value="RibonucZ/Hydroxyglut_hydro"/>
</dbReference>
<evidence type="ECO:0000259" key="5">
    <source>
        <dbReference type="SMART" id="SM00849"/>
    </source>
</evidence>
<organism evidence="6 7">
    <name type="scientific">Candidatus Scatousia excrementigallinarum</name>
    <dbReference type="NCBI Taxonomy" id="2840935"/>
    <lineage>
        <taxon>Bacteria</taxon>
        <taxon>Candidatus Scatousia</taxon>
    </lineage>
</organism>
<dbReference type="SUPFAM" id="SSF56281">
    <property type="entry name" value="Metallo-hydrolase/oxidoreductase"/>
    <property type="match status" value="1"/>
</dbReference>
<accession>A0A9D1JN62</accession>
<dbReference type="Pfam" id="PF00753">
    <property type="entry name" value="Lactamase_B"/>
    <property type="match status" value="1"/>
</dbReference>
<dbReference type="SMART" id="SM00849">
    <property type="entry name" value="Lactamase_B"/>
    <property type="match status" value="1"/>
</dbReference>
<evidence type="ECO:0000256" key="4">
    <source>
        <dbReference type="ARBA" id="ARBA00022833"/>
    </source>
</evidence>
<dbReference type="AlphaFoldDB" id="A0A9D1JN62"/>
<dbReference type="PANTHER" id="PTHR46233">
    <property type="entry name" value="HYDROXYACYLGLUTATHIONE HYDROLASE GLOC"/>
    <property type="match status" value="1"/>
</dbReference>
<gene>
    <name evidence="6" type="ORF">IAC10_08480</name>
</gene>
<dbReference type="GO" id="GO:0046872">
    <property type="term" value="F:metal ion binding"/>
    <property type="evidence" value="ECO:0007669"/>
    <property type="project" value="UniProtKB-KW"/>
</dbReference>
<evidence type="ECO:0000256" key="3">
    <source>
        <dbReference type="ARBA" id="ARBA00022801"/>
    </source>
</evidence>
<dbReference type="GO" id="GO:0016787">
    <property type="term" value="F:hydrolase activity"/>
    <property type="evidence" value="ECO:0007669"/>
    <property type="project" value="UniProtKB-KW"/>
</dbReference>
<reference evidence="6" key="1">
    <citation type="submission" date="2020-10" db="EMBL/GenBank/DDBJ databases">
        <authorList>
            <person name="Gilroy R."/>
        </authorList>
    </citation>
    <scope>NUCLEOTIDE SEQUENCE</scope>
    <source>
        <strain evidence="6">6276</strain>
    </source>
</reference>
<proteinExistence type="predicted"/>
<evidence type="ECO:0000313" key="7">
    <source>
        <dbReference type="Proteomes" id="UP000823928"/>
    </source>
</evidence>
<sequence>MIIKTYEAGPFDANNYLVIDKDTNEAVLIDCSENKQEIINEVNMNNLNVKYILITHGHFDHVLGINDMKNALGAEVIVPAEDLILIENINEHARFFGQEVIDIPVHDKTYDEGIELKLGKHEIEVIRTPGHTEGGVSLLIGKNLFSGDTLFKDSFGRTDLYGGNTKKLLNSIVNELFNLPDNTIVYPGHGPSTTIGYEKVHNDIMHYVKRG</sequence>
<keyword evidence="2" id="KW-0479">Metal-binding</keyword>
<comment type="caution">
    <text evidence="6">The sequence shown here is derived from an EMBL/GenBank/DDBJ whole genome shotgun (WGS) entry which is preliminary data.</text>
</comment>
<keyword evidence="3" id="KW-0378">Hydrolase</keyword>
<dbReference type="CDD" id="cd06262">
    <property type="entry name" value="metallo-hydrolase-like_MBL-fold"/>
    <property type="match status" value="1"/>
</dbReference>
<protein>
    <submittedName>
        <fullName evidence="6">MBL fold metallo-hydrolase</fullName>
    </submittedName>
</protein>
<evidence type="ECO:0000313" key="6">
    <source>
        <dbReference type="EMBL" id="HIS36648.1"/>
    </source>
</evidence>
<reference evidence="6" key="2">
    <citation type="journal article" date="2021" name="PeerJ">
        <title>Extensive microbial diversity within the chicken gut microbiome revealed by metagenomics and culture.</title>
        <authorList>
            <person name="Gilroy R."/>
            <person name="Ravi A."/>
            <person name="Getino M."/>
            <person name="Pursley I."/>
            <person name="Horton D.L."/>
            <person name="Alikhan N.F."/>
            <person name="Baker D."/>
            <person name="Gharbi K."/>
            <person name="Hall N."/>
            <person name="Watson M."/>
            <person name="Adriaenssens E.M."/>
            <person name="Foster-Nyarko E."/>
            <person name="Jarju S."/>
            <person name="Secka A."/>
            <person name="Antonio M."/>
            <person name="Oren A."/>
            <person name="Chaudhuri R.R."/>
            <person name="La Ragione R."/>
            <person name="Hildebrand F."/>
            <person name="Pallen M.J."/>
        </authorList>
    </citation>
    <scope>NUCLEOTIDE SEQUENCE</scope>
    <source>
        <strain evidence="6">6276</strain>
    </source>
</reference>
<comment type="cofactor">
    <cofactor evidence="1">
        <name>Zn(2+)</name>
        <dbReference type="ChEBI" id="CHEBI:29105"/>
    </cofactor>
</comment>
<dbReference type="Proteomes" id="UP000823928">
    <property type="component" value="Unassembled WGS sequence"/>
</dbReference>
<dbReference type="Gene3D" id="3.60.15.10">
    <property type="entry name" value="Ribonuclease Z/Hydroxyacylglutathione hydrolase-like"/>
    <property type="match status" value="1"/>
</dbReference>
<evidence type="ECO:0000256" key="1">
    <source>
        <dbReference type="ARBA" id="ARBA00001947"/>
    </source>
</evidence>